<protein>
    <submittedName>
        <fullName evidence="1">Uncharacterized protein</fullName>
    </submittedName>
</protein>
<sequence>MPKRFVAIFLCCHPKGYKMSFASAAKYMHISKEFVKKWVKHLEEIKIIDDLPDRDLKQNTASREDKAIIQLHKENSILSLGKAQNLLLKNNVNISIIIIKGRLEEEDISWCSTKRKHLLFPKHVEKRLAQTRENIDRD</sequence>
<dbReference type="OrthoDB" id="7553592at2759"/>
<evidence type="ECO:0000313" key="2">
    <source>
        <dbReference type="Proteomes" id="UP000053825"/>
    </source>
</evidence>
<dbReference type="Proteomes" id="UP000053825">
    <property type="component" value="Unassembled WGS sequence"/>
</dbReference>
<name>A0A0L7QRI7_9HYME</name>
<evidence type="ECO:0000313" key="1">
    <source>
        <dbReference type="EMBL" id="KOC61250.1"/>
    </source>
</evidence>
<proteinExistence type="predicted"/>
<dbReference type="EMBL" id="KQ414777">
    <property type="protein sequence ID" value="KOC61250.1"/>
    <property type="molecule type" value="Genomic_DNA"/>
</dbReference>
<gene>
    <name evidence="1" type="ORF">WH47_06641</name>
</gene>
<dbReference type="AlphaFoldDB" id="A0A0L7QRI7"/>
<organism evidence="1 2">
    <name type="scientific">Habropoda laboriosa</name>
    <dbReference type="NCBI Taxonomy" id="597456"/>
    <lineage>
        <taxon>Eukaryota</taxon>
        <taxon>Metazoa</taxon>
        <taxon>Ecdysozoa</taxon>
        <taxon>Arthropoda</taxon>
        <taxon>Hexapoda</taxon>
        <taxon>Insecta</taxon>
        <taxon>Pterygota</taxon>
        <taxon>Neoptera</taxon>
        <taxon>Endopterygota</taxon>
        <taxon>Hymenoptera</taxon>
        <taxon>Apocrita</taxon>
        <taxon>Aculeata</taxon>
        <taxon>Apoidea</taxon>
        <taxon>Anthophila</taxon>
        <taxon>Apidae</taxon>
        <taxon>Habropoda</taxon>
    </lineage>
</organism>
<keyword evidence="2" id="KW-1185">Reference proteome</keyword>
<dbReference type="STRING" id="597456.A0A0L7QRI7"/>
<accession>A0A0L7QRI7</accession>
<reference evidence="1 2" key="1">
    <citation type="submission" date="2015-07" db="EMBL/GenBank/DDBJ databases">
        <title>The genome of Habropoda laboriosa.</title>
        <authorList>
            <person name="Pan H."/>
            <person name="Kapheim K."/>
        </authorList>
    </citation>
    <scope>NUCLEOTIDE SEQUENCE [LARGE SCALE GENOMIC DNA]</scope>
    <source>
        <strain evidence="1">0110345459</strain>
    </source>
</reference>